<dbReference type="Proteomes" id="UP001164743">
    <property type="component" value="Chromosome 8A"/>
</dbReference>
<reference evidence="2" key="1">
    <citation type="submission" date="2022-10" db="EMBL/GenBank/DDBJ databases">
        <title>Puccinia triticina Genome sequencing and assembly.</title>
        <authorList>
            <person name="Li C."/>
        </authorList>
    </citation>
    <scope>NUCLEOTIDE SEQUENCE</scope>
    <source>
        <strain evidence="2">Pt15</strain>
    </source>
</reference>
<feature type="compositionally biased region" description="Polar residues" evidence="1">
    <location>
        <begin position="123"/>
        <end position="134"/>
    </location>
</feature>
<dbReference type="GeneID" id="77812394"/>
<feature type="region of interest" description="Disordered" evidence="1">
    <location>
        <begin position="13"/>
        <end position="42"/>
    </location>
</feature>
<sequence>MDLDLDDTAAKLEKMFSKESTEDVGDQPPESGEPHITSTNAPTTAAADVLKLKPDMPLAQVKVNPPPSITISATFLPNLADPGSPHKNPSLPLNPEIRHHQPFSPQSCPFRATTPAALPTTPQITSKHPLNPTQLGPYHPTLARHQQRP</sequence>
<organism evidence="2 3">
    <name type="scientific">Puccinia triticina</name>
    <dbReference type="NCBI Taxonomy" id="208348"/>
    <lineage>
        <taxon>Eukaryota</taxon>
        <taxon>Fungi</taxon>
        <taxon>Dikarya</taxon>
        <taxon>Basidiomycota</taxon>
        <taxon>Pucciniomycotina</taxon>
        <taxon>Pucciniomycetes</taxon>
        <taxon>Pucciniales</taxon>
        <taxon>Pucciniaceae</taxon>
        <taxon>Puccinia</taxon>
    </lineage>
</organism>
<keyword evidence="3" id="KW-1185">Reference proteome</keyword>
<dbReference type="RefSeq" id="XP_053022756.1">
    <property type="nucleotide sequence ID" value="XM_053171499.1"/>
</dbReference>
<feature type="compositionally biased region" description="Low complexity" evidence="1">
    <location>
        <begin position="112"/>
        <end position="122"/>
    </location>
</feature>
<evidence type="ECO:0000313" key="2">
    <source>
        <dbReference type="EMBL" id="WAQ87201.1"/>
    </source>
</evidence>
<evidence type="ECO:0000313" key="3">
    <source>
        <dbReference type="Proteomes" id="UP001164743"/>
    </source>
</evidence>
<accession>A0ABY7CPM8</accession>
<proteinExistence type="predicted"/>
<protein>
    <submittedName>
        <fullName evidence="2">Uncharacterized protein</fullName>
    </submittedName>
</protein>
<evidence type="ECO:0000256" key="1">
    <source>
        <dbReference type="SAM" id="MobiDB-lite"/>
    </source>
</evidence>
<dbReference type="EMBL" id="CP110428">
    <property type="protein sequence ID" value="WAQ87201.1"/>
    <property type="molecule type" value="Genomic_DNA"/>
</dbReference>
<gene>
    <name evidence="2" type="ORF">PtA15_8A102</name>
</gene>
<name>A0ABY7CPM8_9BASI</name>
<feature type="region of interest" description="Disordered" evidence="1">
    <location>
        <begin position="80"/>
        <end position="149"/>
    </location>
</feature>